<evidence type="ECO:0000256" key="1">
    <source>
        <dbReference type="SAM" id="MobiDB-lite"/>
    </source>
</evidence>
<proteinExistence type="predicted"/>
<organism evidence="2 3">
    <name type="scientific">Acaulospora morrowiae</name>
    <dbReference type="NCBI Taxonomy" id="94023"/>
    <lineage>
        <taxon>Eukaryota</taxon>
        <taxon>Fungi</taxon>
        <taxon>Fungi incertae sedis</taxon>
        <taxon>Mucoromycota</taxon>
        <taxon>Glomeromycotina</taxon>
        <taxon>Glomeromycetes</taxon>
        <taxon>Diversisporales</taxon>
        <taxon>Acaulosporaceae</taxon>
        <taxon>Acaulospora</taxon>
    </lineage>
</organism>
<sequence length="278" mass="29691">MEAPTYTVARPDSTFVITDTGTGTVPPASEIPSGIVVYGPTTTVTGNQPYATYTLESGSAVEVFSTYSQNSIDPSQVPSGYTLIGPSTTVVGNSPISSTPTASDAPVSSGPTLATDRSLTSSSLTSGHVSASGHSGSSSPTSGKIPNTWGNYGPGPTVTKSGTIAYNRPNFDLGCFLAIGMNIAYCCWISLIERYDWTESDKRELHKSNKERDKKYSFHDSFENRTSYALTLMVVGPPTSESTTPAIKWGISTIGKSSVTRKKWMGKRQEPRTKTWKL</sequence>
<evidence type="ECO:0000313" key="2">
    <source>
        <dbReference type="EMBL" id="CAG8549900.1"/>
    </source>
</evidence>
<comment type="caution">
    <text evidence="2">The sequence shown here is derived from an EMBL/GenBank/DDBJ whole genome shotgun (WGS) entry which is preliminary data.</text>
</comment>
<keyword evidence="3" id="KW-1185">Reference proteome</keyword>
<reference evidence="2" key="1">
    <citation type="submission" date="2021-06" db="EMBL/GenBank/DDBJ databases">
        <authorList>
            <person name="Kallberg Y."/>
            <person name="Tangrot J."/>
            <person name="Rosling A."/>
        </authorList>
    </citation>
    <scope>NUCLEOTIDE SEQUENCE</scope>
    <source>
        <strain evidence="2">CL551</strain>
    </source>
</reference>
<feature type="region of interest" description="Disordered" evidence="1">
    <location>
        <begin position="92"/>
        <end position="150"/>
    </location>
</feature>
<name>A0A9N9B297_9GLOM</name>
<feature type="compositionally biased region" description="Polar residues" evidence="1">
    <location>
        <begin position="92"/>
        <end position="102"/>
    </location>
</feature>
<feature type="compositionally biased region" description="Low complexity" evidence="1">
    <location>
        <begin position="118"/>
        <end position="143"/>
    </location>
</feature>
<dbReference type="EMBL" id="CAJVPV010003354">
    <property type="protein sequence ID" value="CAG8549900.1"/>
    <property type="molecule type" value="Genomic_DNA"/>
</dbReference>
<dbReference type="AlphaFoldDB" id="A0A9N9B297"/>
<accession>A0A9N9B297</accession>
<dbReference type="Proteomes" id="UP000789342">
    <property type="component" value="Unassembled WGS sequence"/>
</dbReference>
<gene>
    <name evidence="2" type="ORF">AMORRO_LOCUS5524</name>
</gene>
<evidence type="ECO:0000313" key="3">
    <source>
        <dbReference type="Proteomes" id="UP000789342"/>
    </source>
</evidence>
<protein>
    <submittedName>
        <fullName evidence="2">10156_t:CDS:1</fullName>
    </submittedName>
</protein>